<dbReference type="Pfam" id="PF13541">
    <property type="entry name" value="ChlI"/>
    <property type="match status" value="1"/>
</dbReference>
<dbReference type="Gene3D" id="3.30.230.10">
    <property type="match status" value="1"/>
</dbReference>
<dbReference type="SMART" id="SM00382">
    <property type="entry name" value="AAA"/>
    <property type="match status" value="1"/>
</dbReference>
<dbReference type="InterPro" id="IPR020568">
    <property type="entry name" value="Ribosomal_Su5_D2-typ_SF"/>
</dbReference>
<feature type="domain" description="AAA+ ATPase" evidence="2">
    <location>
        <begin position="220"/>
        <end position="402"/>
    </location>
</feature>
<dbReference type="Gene3D" id="3.40.50.300">
    <property type="entry name" value="P-loop containing nucleotide triphosphate hydrolases"/>
    <property type="match status" value="1"/>
</dbReference>
<evidence type="ECO:0000259" key="2">
    <source>
        <dbReference type="SMART" id="SM00382"/>
    </source>
</evidence>
<protein>
    <submittedName>
        <fullName evidence="3">YifB family Mg chelatase-like AAA ATPase</fullName>
    </submittedName>
</protein>
<evidence type="ECO:0000313" key="4">
    <source>
        <dbReference type="Proteomes" id="UP000602653"/>
    </source>
</evidence>
<dbReference type="PANTHER" id="PTHR32039:SF7">
    <property type="entry name" value="COMPETENCE PROTEIN COMM"/>
    <property type="match status" value="1"/>
</dbReference>
<proteinExistence type="inferred from homology"/>
<dbReference type="Pfam" id="PF01078">
    <property type="entry name" value="Mg_chelatase"/>
    <property type="match status" value="1"/>
</dbReference>
<organism evidence="3 4">
    <name type="scientific">Arcanobacterium phocisimile</name>
    <dbReference type="NCBI Taxonomy" id="1302235"/>
    <lineage>
        <taxon>Bacteria</taxon>
        <taxon>Bacillati</taxon>
        <taxon>Actinomycetota</taxon>
        <taxon>Actinomycetes</taxon>
        <taxon>Actinomycetales</taxon>
        <taxon>Actinomycetaceae</taxon>
        <taxon>Arcanobacterium</taxon>
    </lineage>
</organism>
<dbReference type="Pfam" id="PF13335">
    <property type="entry name" value="Mg_chelatase_C"/>
    <property type="match status" value="1"/>
</dbReference>
<evidence type="ECO:0000313" key="3">
    <source>
        <dbReference type="EMBL" id="QRV02691.1"/>
    </source>
</evidence>
<dbReference type="InterPro" id="IPR014721">
    <property type="entry name" value="Ribsml_uS5_D2-typ_fold_subgr"/>
</dbReference>
<reference evidence="3 4" key="1">
    <citation type="submission" date="2021-02" db="EMBL/GenBank/DDBJ databases">
        <title>Complete Genome Sequence of Arcanobacterium phocisimile strain DSM 26142T from a harbour seal.</title>
        <authorList>
            <person name="Borowiak M."/>
            <person name="Alssahen M."/>
            <person name="Malorny B."/>
            <person name="Laemmler C."/>
            <person name="Siebert U."/>
            <person name="Ploetz M."/>
            <person name="Abdulmawjood A."/>
        </authorList>
    </citation>
    <scope>NUCLEOTIDE SEQUENCE [LARGE SCALE GENOMIC DNA]</scope>
    <source>
        <strain evidence="3 4">DSM 26142</strain>
    </source>
</reference>
<dbReference type="InterPro" id="IPR027417">
    <property type="entry name" value="P-loop_NTPase"/>
</dbReference>
<sequence>MSIGIVGRATGMTLVGIQAHPVFIEAVVLPGLPNWSMVGLADAAVNEARERLRASFSHVGLRWPNERVTINLSPASLPKTGTALDLGVAVALLAAQGYQPLSDTTIVIGELGLDGTIRSTRGILPSIVAARDHGYTHALVPSTNVDEARLVEDIEIIPVSHIAQVAQWMGSDIPVPQSIISYPISENPTAIMQAADDYADMADVRGQEAAMTGVEVAAAGGHHILMVGPPGVGKSMIAYRMPSILPDLSHEQAVEVAAIDSIQGKRITRLRQRPPIAAPHHTISATSLIGGGSGIPQPGAVTQAHHGILFCDEFAEFGVRTIQALREPLENGHIDIARSRATVRFPAQFQLVAAANPCACGKILDGPGACTCSSRELRTYQSKLGGPVRDRIDVVVELIRPTRSDLHIAAPSSATLRERVTCARTRQYARARMLNSRLPGSWLRENTALSPAISALFDTRLRTGQLSMRGMDRVLRMAWSVADLAGHDQPSDDDIALAFSLRTALEG</sequence>
<accession>A0ABX7IHT3</accession>
<dbReference type="PANTHER" id="PTHR32039">
    <property type="entry name" value="MAGNESIUM-CHELATASE SUBUNIT CHLI"/>
    <property type="match status" value="1"/>
</dbReference>
<gene>
    <name evidence="3" type="ORF">JTE88_02845</name>
</gene>
<dbReference type="SUPFAM" id="SSF54211">
    <property type="entry name" value="Ribosomal protein S5 domain 2-like"/>
    <property type="match status" value="1"/>
</dbReference>
<dbReference type="NCBIfam" id="TIGR00368">
    <property type="entry name" value="YifB family Mg chelatase-like AAA ATPase"/>
    <property type="match status" value="1"/>
</dbReference>
<dbReference type="InterPro" id="IPR025158">
    <property type="entry name" value="Mg_chelat-rel_C"/>
</dbReference>
<dbReference type="InterPro" id="IPR004482">
    <property type="entry name" value="Mg_chelat-rel"/>
</dbReference>
<dbReference type="InterPro" id="IPR000523">
    <property type="entry name" value="Mg_chelatse_chII-like_cat_dom"/>
</dbReference>
<name>A0ABX7IHT3_9ACTO</name>
<dbReference type="InterPro" id="IPR045006">
    <property type="entry name" value="CHLI-like"/>
</dbReference>
<dbReference type="SUPFAM" id="SSF52540">
    <property type="entry name" value="P-loop containing nucleoside triphosphate hydrolases"/>
    <property type="match status" value="1"/>
</dbReference>
<evidence type="ECO:0000256" key="1">
    <source>
        <dbReference type="ARBA" id="ARBA00006354"/>
    </source>
</evidence>
<dbReference type="Proteomes" id="UP000602653">
    <property type="component" value="Chromosome"/>
</dbReference>
<dbReference type="InterPro" id="IPR003593">
    <property type="entry name" value="AAA+_ATPase"/>
</dbReference>
<comment type="similarity">
    <text evidence="1">Belongs to the Mg-chelatase subunits D/I family. ComM subfamily.</text>
</comment>
<keyword evidence="4" id="KW-1185">Reference proteome</keyword>
<dbReference type="EMBL" id="CP070228">
    <property type="protein sequence ID" value="QRV02691.1"/>
    <property type="molecule type" value="Genomic_DNA"/>
</dbReference>
<dbReference type="RefSeq" id="WP_204425244.1">
    <property type="nucleotide sequence ID" value="NZ_CP070228.1"/>
</dbReference>